<evidence type="ECO:0000313" key="3">
    <source>
        <dbReference type="Proteomes" id="UP000799538"/>
    </source>
</evidence>
<feature type="compositionally biased region" description="Low complexity" evidence="1">
    <location>
        <begin position="48"/>
        <end position="72"/>
    </location>
</feature>
<name>A0A6A6GIG5_9PEZI</name>
<reference evidence="3" key="1">
    <citation type="journal article" date="2020" name="Stud. Mycol.">
        <title>101 Dothideomycetes genomes: A test case for predicting lifestyles and emergence of pathogens.</title>
        <authorList>
            <person name="Haridas S."/>
            <person name="Albert R."/>
            <person name="Binder M."/>
            <person name="Bloem J."/>
            <person name="LaButti K."/>
            <person name="Salamov A."/>
            <person name="Andreopoulos B."/>
            <person name="Baker S."/>
            <person name="Barry K."/>
            <person name="Bills G."/>
            <person name="Bluhm B."/>
            <person name="Cannon C."/>
            <person name="Castanera R."/>
            <person name="Culley D."/>
            <person name="Daum C."/>
            <person name="Ezra D."/>
            <person name="Gonzalez J."/>
            <person name="Henrissat B."/>
            <person name="Kuo A."/>
            <person name="Liang C."/>
            <person name="Lipzen A."/>
            <person name="Lutzoni F."/>
            <person name="Magnuson J."/>
            <person name="Mondo S."/>
            <person name="Nolan M."/>
            <person name="Ohm R."/>
            <person name="Pangilinan J."/>
            <person name="Park H.-J."/>
            <person name="Ramirez L."/>
            <person name="Alfaro M."/>
            <person name="Sun H."/>
            <person name="Tritt A."/>
            <person name="Yoshinaga Y."/>
            <person name="Zwiers L.-H."/>
            <person name="Turgeon B."/>
            <person name="Goodwin S."/>
            <person name="Spatafora J."/>
            <person name="Crous P."/>
            <person name="Grigoriev I."/>
        </authorList>
    </citation>
    <scope>NUCLEOTIDE SEQUENCE [LARGE SCALE GENOMIC DNA]</scope>
    <source>
        <strain evidence="3">CECT 20119</strain>
    </source>
</reference>
<protein>
    <recommendedName>
        <fullName evidence="4">BTB domain-containing protein</fullName>
    </recommendedName>
</protein>
<feature type="compositionally biased region" description="Low complexity" evidence="1">
    <location>
        <begin position="346"/>
        <end position="359"/>
    </location>
</feature>
<feature type="compositionally biased region" description="Polar residues" evidence="1">
    <location>
        <begin position="265"/>
        <end position="274"/>
    </location>
</feature>
<feature type="compositionally biased region" description="Polar residues" evidence="1">
    <location>
        <begin position="73"/>
        <end position="82"/>
    </location>
</feature>
<keyword evidence="3" id="KW-1185">Reference proteome</keyword>
<dbReference type="Proteomes" id="UP000799538">
    <property type="component" value="Unassembled WGS sequence"/>
</dbReference>
<accession>A0A6A6GIG5</accession>
<proteinExistence type="predicted"/>
<dbReference type="InterPro" id="IPR011333">
    <property type="entry name" value="SKP1/BTB/POZ_sf"/>
</dbReference>
<feature type="region of interest" description="Disordered" evidence="1">
    <location>
        <begin position="1"/>
        <end position="317"/>
    </location>
</feature>
<feature type="compositionally biased region" description="Low complexity" evidence="1">
    <location>
        <begin position="1"/>
        <end position="15"/>
    </location>
</feature>
<feature type="compositionally biased region" description="Polar residues" evidence="1">
    <location>
        <begin position="156"/>
        <end position="170"/>
    </location>
</feature>
<dbReference type="EMBL" id="ML992503">
    <property type="protein sequence ID" value="KAF2225525.1"/>
    <property type="molecule type" value="Genomic_DNA"/>
</dbReference>
<sequence>MSLPNGQAGNAPAGARHARQNTRIVPVIPKRYSKQSVDKTSAKQGAKQAQSESSTPQSTSTTQTTKGVESTQRIGLSNGTTDAKNEGDAAVEGGGDIKGDSGQANHTTADADTPADSGSTPALPQEQSGDTTTTASSFEPPSDVSAQREQPAAIPQHQSTTQAPPRTSVRSPVELPPPFYPASQGNGNGYPQAKDVERSSNRQSFVFGGHVDSSAPSPVPPPSAGSWHSSSGPGHFADGSFSPPVLVNGFTHPPPAPNGVPYSPGTPQDPSASTGRPPLLPNGHGSHTSRHLNRERYAQSPRSGSVGSSMAEPPFQPQYAAYPPAPVLPVYPPGNDTSIAPQRAMPFSPFTPSFTPTRTQQFDSRYHDQDINNAIALRSHTESLFASSDFADVSFEMPSSFNGPSQLFAHSFILARSPRLRSILLESSSNHDKQDGKPCRTIHVPESAIFRDGGLFPLAVRSLYGGGFVRREHLPGNLKSPKQVMEWVLSYATAGWWLQVPEIVTAGLSLASELLIIDNIEVALGFALAESKEHVKSNGTNGTHHSADGSEPLIPKYAPFAMEFMFAVLRFITWPLVNNFEFDSSAPELDTLRRIPDLLKRPAGAFHASRPSASNPKLQGIQLGDFQLHSSVNRTLSSILLSVPTFVLQALFSERAVLERLPPDTRVGLLRAVVGERERRRTAAAAVLEKLNPDEIQDEVIQAKLSVLATVEKVEASSADSNMISLITEVSEAPALRSEM</sequence>
<feature type="region of interest" description="Disordered" evidence="1">
    <location>
        <begin position="333"/>
        <end position="359"/>
    </location>
</feature>
<evidence type="ECO:0008006" key="4">
    <source>
        <dbReference type="Google" id="ProtNLM"/>
    </source>
</evidence>
<evidence type="ECO:0000256" key="1">
    <source>
        <dbReference type="SAM" id="MobiDB-lite"/>
    </source>
</evidence>
<dbReference type="OrthoDB" id="5329403at2759"/>
<feature type="compositionally biased region" description="Polar residues" evidence="1">
    <location>
        <begin position="102"/>
        <end position="148"/>
    </location>
</feature>
<organism evidence="2 3">
    <name type="scientific">Elsinoe ampelina</name>
    <dbReference type="NCBI Taxonomy" id="302913"/>
    <lineage>
        <taxon>Eukaryota</taxon>
        <taxon>Fungi</taxon>
        <taxon>Dikarya</taxon>
        <taxon>Ascomycota</taxon>
        <taxon>Pezizomycotina</taxon>
        <taxon>Dothideomycetes</taxon>
        <taxon>Dothideomycetidae</taxon>
        <taxon>Myriangiales</taxon>
        <taxon>Elsinoaceae</taxon>
        <taxon>Elsinoe</taxon>
    </lineage>
</organism>
<dbReference type="Gene3D" id="3.30.710.10">
    <property type="entry name" value="Potassium Channel Kv1.1, Chain A"/>
    <property type="match status" value="1"/>
</dbReference>
<gene>
    <name evidence="2" type="ORF">BDZ85DRAFT_67679</name>
</gene>
<evidence type="ECO:0000313" key="2">
    <source>
        <dbReference type="EMBL" id="KAF2225525.1"/>
    </source>
</evidence>
<dbReference type="AlphaFoldDB" id="A0A6A6GIG5"/>